<dbReference type="Proteomes" id="UP000465866">
    <property type="component" value="Chromosome"/>
</dbReference>
<feature type="transmembrane region" description="Helical" evidence="1">
    <location>
        <begin position="743"/>
        <end position="767"/>
    </location>
</feature>
<dbReference type="AlphaFoldDB" id="A0A7I7KTU5"/>
<keyword evidence="1" id="KW-0812">Transmembrane</keyword>
<feature type="transmembrane region" description="Helical" evidence="1">
    <location>
        <begin position="787"/>
        <end position="808"/>
    </location>
</feature>
<name>A0A7I7KTU5_9MYCO</name>
<sequence>MTQPHRVDWNALKSEWHERSTKKIREMLWRLELISDHSLDSIHKALKVEEVWLKGFQTTDGGILLAYFVFVWGMQMWEFTSEHADVRRKVADARIGYVSACRKAQAIIDADAPDKTTQFKGLANFLDSDQNIVHLIFSHFTMPAHLEGSQDPGEMPVETHGTLLLDAMGVESAVYGGSTAAARKRAEAIAGLCNEVLEGDEVKNARFCGLFSEVLGSHRDYYGCIAKVAAALQLAEAADLHRSAQVTREAMSSLKKARDDLEKTQQRLGDDVYASELPAYRMALKAWHERLGAPPPSVRLDSMNITYIYPFTFPGIEGNRVQDIVLDYGRGAEIPTLAGLEPERPDKLELTDMWTHGGRGAEINSTVVMRMPTLNVTLRDDAQAACSYDVEFRFNEPGNHYLRVDLKLDQEHGTHGHNITLNNINQALRRSTVYSGEHEIVPNRVSTTDEPPWYFITDYAKAVINDISDSIIESEKSGRPHNRETVWCLRRHRDTAATFAAEAEATEKCWFNPDFDYRIVVAIHAASLLHGRLTSELTQAAIENAYGPVLLQLLGRETTALDEWICWGGSQQRPNLLGDARFPSDFAMGTGSTTVLYMPSTPRWAQSGYQEVAEFAASLPSLIRQSRRSLEEKLDNADNFMQKDDDNRIDVQESELDWRRTDLHKALKHLRKLRTYLVPSQLLSLRAEGGFLESLYRESRLPELKEDIDSYLERGRAAIDRMNMREARLHDHRNRKYQDVVQILLFAVGTFSIAGVATLFLTLYYGAELPGTNTKVEPGGQFHSMEAVVVVVLYLLAVAIGAVIYYWARKTQLGTRRRRPRG</sequence>
<organism evidence="2 3">
    <name type="scientific">Mycobacterium cookii</name>
    <dbReference type="NCBI Taxonomy" id="1775"/>
    <lineage>
        <taxon>Bacteria</taxon>
        <taxon>Bacillati</taxon>
        <taxon>Actinomycetota</taxon>
        <taxon>Actinomycetes</taxon>
        <taxon>Mycobacteriales</taxon>
        <taxon>Mycobacteriaceae</taxon>
        <taxon>Mycobacterium</taxon>
    </lineage>
</organism>
<dbReference type="KEGG" id="mcoo:MCOO_12420"/>
<evidence type="ECO:0000256" key="1">
    <source>
        <dbReference type="SAM" id="Phobius"/>
    </source>
</evidence>
<keyword evidence="1" id="KW-0472">Membrane</keyword>
<gene>
    <name evidence="2" type="ORF">MCOO_12420</name>
</gene>
<evidence type="ECO:0000313" key="2">
    <source>
        <dbReference type="EMBL" id="BBX45227.1"/>
    </source>
</evidence>
<keyword evidence="1" id="KW-1133">Transmembrane helix</keyword>
<proteinExistence type="predicted"/>
<evidence type="ECO:0000313" key="3">
    <source>
        <dbReference type="Proteomes" id="UP000465866"/>
    </source>
</evidence>
<accession>A0A7I7KTU5</accession>
<reference evidence="2 3" key="1">
    <citation type="journal article" date="2019" name="Emerg. Microbes Infect.">
        <title>Comprehensive subspecies identification of 175 nontuberculous mycobacteria species based on 7547 genomic profiles.</title>
        <authorList>
            <person name="Matsumoto Y."/>
            <person name="Kinjo T."/>
            <person name="Motooka D."/>
            <person name="Nabeya D."/>
            <person name="Jung N."/>
            <person name="Uechi K."/>
            <person name="Horii T."/>
            <person name="Iida T."/>
            <person name="Fujita J."/>
            <person name="Nakamura S."/>
        </authorList>
    </citation>
    <scope>NUCLEOTIDE SEQUENCE [LARGE SCALE GENOMIC DNA]</scope>
    <source>
        <strain evidence="2 3">JCM 12404</strain>
    </source>
</reference>
<dbReference type="EMBL" id="AP022569">
    <property type="protein sequence ID" value="BBX45227.1"/>
    <property type="molecule type" value="Genomic_DNA"/>
</dbReference>
<dbReference type="RefSeq" id="WP_163775554.1">
    <property type="nucleotide sequence ID" value="NZ_AP022569.1"/>
</dbReference>
<protein>
    <submittedName>
        <fullName evidence="2">Uncharacterized protein</fullName>
    </submittedName>
</protein>
<keyword evidence="3" id="KW-1185">Reference proteome</keyword>